<organism evidence="2 3">
    <name type="scientific">Alistipes putredinis DSM 17216</name>
    <dbReference type="NCBI Taxonomy" id="445970"/>
    <lineage>
        <taxon>Bacteria</taxon>
        <taxon>Pseudomonadati</taxon>
        <taxon>Bacteroidota</taxon>
        <taxon>Bacteroidia</taxon>
        <taxon>Bacteroidales</taxon>
        <taxon>Rikenellaceae</taxon>
        <taxon>Alistipes</taxon>
    </lineage>
</organism>
<gene>
    <name evidence="2" type="ORF">ALIPUT_02294</name>
</gene>
<dbReference type="AlphaFoldDB" id="B0MYS6"/>
<accession>B0MYS6</accession>
<feature type="compositionally biased region" description="Basic and acidic residues" evidence="1">
    <location>
        <begin position="37"/>
        <end position="52"/>
    </location>
</feature>
<keyword evidence="3" id="KW-1185">Reference proteome</keyword>
<reference evidence="2" key="1">
    <citation type="submission" date="2007-10" db="EMBL/GenBank/DDBJ databases">
        <authorList>
            <person name="Fulton L."/>
            <person name="Clifton S."/>
            <person name="Fulton B."/>
            <person name="Xu J."/>
            <person name="Minx P."/>
            <person name="Pepin K.H."/>
            <person name="Johnson M."/>
            <person name="Thiruvilangam P."/>
            <person name="Bhonagiri V."/>
            <person name="Nash W.E."/>
            <person name="Mardis E.R."/>
            <person name="Wilson R.K."/>
        </authorList>
    </citation>
    <scope>NUCLEOTIDE SEQUENCE [LARGE SCALE GENOMIC DNA]</scope>
    <source>
        <strain evidence="2">DSM 17216</strain>
    </source>
</reference>
<reference evidence="2" key="2">
    <citation type="submission" date="2013-09" db="EMBL/GenBank/DDBJ databases">
        <title>Draft genome sequence of Alistipes putredinis (DSM 17216).</title>
        <authorList>
            <person name="Sudarsanam P."/>
            <person name="Ley R."/>
            <person name="Guruge J."/>
            <person name="Turnbaugh P.J."/>
            <person name="Mahowald M."/>
            <person name="Liep D."/>
            <person name="Gordon J."/>
        </authorList>
    </citation>
    <scope>NUCLEOTIDE SEQUENCE</scope>
    <source>
        <strain evidence="2">DSM 17216</strain>
    </source>
</reference>
<evidence type="ECO:0000256" key="1">
    <source>
        <dbReference type="SAM" id="MobiDB-lite"/>
    </source>
</evidence>
<sequence>MKHTAFLHFNDSAAFRTAGYLNHSGRSSAQGKPYPPRNDDPNRRIVKPESKTFRNSSANTSAETDKTAVKNRVNYFFATFQ</sequence>
<evidence type="ECO:0000313" key="2">
    <source>
        <dbReference type="EMBL" id="EDS02762.1"/>
    </source>
</evidence>
<dbReference type="Proteomes" id="UP000005819">
    <property type="component" value="Unassembled WGS sequence"/>
</dbReference>
<comment type="caution">
    <text evidence="2">The sequence shown here is derived from an EMBL/GenBank/DDBJ whole genome shotgun (WGS) entry which is preliminary data.</text>
</comment>
<feature type="region of interest" description="Disordered" evidence="1">
    <location>
        <begin position="22"/>
        <end position="65"/>
    </location>
</feature>
<protein>
    <submittedName>
        <fullName evidence="2">Uncharacterized protein</fullName>
    </submittedName>
</protein>
<name>B0MYS6_9BACT</name>
<proteinExistence type="predicted"/>
<dbReference type="HOGENOM" id="CLU_2566270_0_0_10"/>
<evidence type="ECO:0000313" key="3">
    <source>
        <dbReference type="Proteomes" id="UP000005819"/>
    </source>
</evidence>
<feature type="compositionally biased region" description="Polar residues" evidence="1">
    <location>
        <begin position="53"/>
        <end position="62"/>
    </location>
</feature>
<dbReference type="EMBL" id="ABFK02000020">
    <property type="protein sequence ID" value="EDS02762.1"/>
    <property type="molecule type" value="Genomic_DNA"/>
</dbReference>